<organism evidence="11 12">
    <name type="scientific">Cyclopterus lumpus</name>
    <name type="common">Lumpsucker</name>
    <dbReference type="NCBI Taxonomy" id="8103"/>
    <lineage>
        <taxon>Eukaryota</taxon>
        <taxon>Metazoa</taxon>
        <taxon>Chordata</taxon>
        <taxon>Craniata</taxon>
        <taxon>Vertebrata</taxon>
        <taxon>Euteleostomi</taxon>
        <taxon>Actinopterygii</taxon>
        <taxon>Neopterygii</taxon>
        <taxon>Teleostei</taxon>
        <taxon>Neoteleostei</taxon>
        <taxon>Acanthomorphata</taxon>
        <taxon>Eupercaria</taxon>
        <taxon>Perciformes</taxon>
        <taxon>Cottioidei</taxon>
        <taxon>Cottales</taxon>
        <taxon>Cyclopteridae</taxon>
        <taxon>Cyclopterus</taxon>
    </lineage>
</organism>
<dbReference type="Pfam" id="PF00651">
    <property type="entry name" value="BTB"/>
    <property type="match status" value="1"/>
</dbReference>
<evidence type="ECO:0000256" key="7">
    <source>
        <dbReference type="PROSITE-ProRule" id="PRU00042"/>
    </source>
</evidence>
<feature type="region of interest" description="Disordered" evidence="8">
    <location>
        <begin position="127"/>
        <end position="159"/>
    </location>
</feature>
<feature type="compositionally biased region" description="Polar residues" evidence="8">
    <location>
        <begin position="303"/>
        <end position="317"/>
    </location>
</feature>
<dbReference type="FunFam" id="3.30.160.60:FF:000114">
    <property type="entry name" value="Zinc finger and BTB domain-containing protein 18"/>
    <property type="match status" value="1"/>
</dbReference>
<dbReference type="FunFam" id="3.30.160.60:FF:000892">
    <property type="entry name" value="zinc finger and BTB domain-containing protein 3"/>
    <property type="match status" value="1"/>
</dbReference>
<feature type="domain" description="C2H2-type" evidence="10">
    <location>
        <begin position="544"/>
        <end position="571"/>
    </location>
</feature>
<evidence type="ECO:0000256" key="2">
    <source>
        <dbReference type="ARBA" id="ARBA00022723"/>
    </source>
</evidence>
<dbReference type="SUPFAM" id="SSF54695">
    <property type="entry name" value="POZ domain"/>
    <property type="match status" value="1"/>
</dbReference>
<keyword evidence="4 7" id="KW-0863">Zinc-finger</keyword>
<feature type="domain" description="BTB" evidence="9">
    <location>
        <begin position="24"/>
        <end position="97"/>
    </location>
</feature>
<dbReference type="PROSITE" id="PS50157">
    <property type="entry name" value="ZINC_FINGER_C2H2_2"/>
    <property type="match status" value="2"/>
</dbReference>
<dbReference type="PROSITE" id="PS00028">
    <property type="entry name" value="ZINC_FINGER_C2H2_1"/>
    <property type="match status" value="2"/>
</dbReference>
<dbReference type="PANTHER" id="PTHR24394">
    <property type="entry name" value="ZINC FINGER PROTEIN"/>
    <property type="match status" value="1"/>
</dbReference>
<dbReference type="InterPro" id="IPR036236">
    <property type="entry name" value="Znf_C2H2_sf"/>
</dbReference>
<dbReference type="SMART" id="SM00355">
    <property type="entry name" value="ZnF_C2H2"/>
    <property type="match status" value="2"/>
</dbReference>
<feature type="compositionally biased region" description="Acidic residues" evidence="8">
    <location>
        <begin position="441"/>
        <end position="451"/>
    </location>
</feature>
<dbReference type="Proteomes" id="UP000694565">
    <property type="component" value="Unplaced"/>
</dbReference>
<accession>A0A8C2Z390</accession>
<feature type="region of interest" description="Disordered" evidence="8">
    <location>
        <begin position="388"/>
        <end position="472"/>
    </location>
</feature>
<evidence type="ECO:0000256" key="6">
    <source>
        <dbReference type="ARBA" id="ARBA00023242"/>
    </source>
</evidence>
<feature type="domain" description="C2H2-type" evidence="10">
    <location>
        <begin position="572"/>
        <end position="600"/>
    </location>
</feature>
<dbReference type="InterPro" id="IPR011333">
    <property type="entry name" value="SKP1/BTB/POZ_sf"/>
</dbReference>
<dbReference type="GO" id="GO:0000981">
    <property type="term" value="F:DNA-binding transcription factor activity, RNA polymerase II-specific"/>
    <property type="evidence" value="ECO:0007669"/>
    <property type="project" value="TreeGrafter"/>
</dbReference>
<keyword evidence="3" id="KW-0677">Repeat</keyword>
<reference evidence="11" key="2">
    <citation type="submission" date="2025-09" db="UniProtKB">
        <authorList>
            <consortium name="Ensembl"/>
        </authorList>
    </citation>
    <scope>IDENTIFICATION</scope>
</reference>
<dbReference type="Ensembl" id="ENSCLMT00005017471.1">
    <property type="protein sequence ID" value="ENSCLMP00005016482.1"/>
    <property type="gene ID" value="ENSCLMG00005008504.1"/>
</dbReference>
<dbReference type="GeneTree" id="ENSGT00940000161486"/>
<dbReference type="InterPro" id="IPR000210">
    <property type="entry name" value="BTB/POZ_dom"/>
</dbReference>
<comment type="subcellular location">
    <subcellularLocation>
        <location evidence="1">Nucleus</location>
    </subcellularLocation>
</comment>
<dbReference type="SUPFAM" id="SSF57667">
    <property type="entry name" value="beta-beta-alpha zinc fingers"/>
    <property type="match status" value="1"/>
</dbReference>
<dbReference type="AlphaFoldDB" id="A0A8C2Z390"/>
<feature type="compositionally biased region" description="Basic and acidic residues" evidence="8">
    <location>
        <begin position="410"/>
        <end position="435"/>
    </location>
</feature>
<feature type="region of interest" description="Disordered" evidence="8">
    <location>
        <begin position="189"/>
        <end position="237"/>
    </location>
</feature>
<proteinExistence type="predicted"/>
<evidence type="ECO:0000256" key="8">
    <source>
        <dbReference type="SAM" id="MobiDB-lite"/>
    </source>
</evidence>
<evidence type="ECO:0000313" key="12">
    <source>
        <dbReference type="Proteomes" id="UP000694565"/>
    </source>
</evidence>
<dbReference type="RefSeq" id="XP_034398753.1">
    <property type="nucleotide sequence ID" value="XM_034542862.1"/>
</dbReference>
<evidence type="ECO:0000313" key="11">
    <source>
        <dbReference type="Ensembl" id="ENSCLMP00005016482.1"/>
    </source>
</evidence>
<dbReference type="PANTHER" id="PTHR24394:SF19">
    <property type="entry name" value="ZINC FINGER AND BTB DOMAIN-CONTAINING PROTEIN 3"/>
    <property type="match status" value="1"/>
</dbReference>
<dbReference type="OrthoDB" id="6077919at2759"/>
<evidence type="ECO:0000259" key="10">
    <source>
        <dbReference type="PROSITE" id="PS50157"/>
    </source>
</evidence>
<name>A0A8C2Z390_CYCLU</name>
<feature type="region of interest" description="Disordered" evidence="8">
    <location>
        <begin position="489"/>
        <end position="530"/>
    </location>
</feature>
<dbReference type="Gene3D" id="3.30.160.60">
    <property type="entry name" value="Classic Zinc Finger"/>
    <property type="match status" value="2"/>
</dbReference>
<dbReference type="GO" id="GO:0008270">
    <property type="term" value="F:zinc ion binding"/>
    <property type="evidence" value="ECO:0007669"/>
    <property type="project" value="UniProtKB-KW"/>
</dbReference>
<feature type="region of interest" description="Disordered" evidence="8">
    <location>
        <begin position="597"/>
        <end position="620"/>
    </location>
</feature>
<feature type="compositionally biased region" description="Basic and acidic residues" evidence="8">
    <location>
        <begin position="134"/>
        <end position="156"/>
    </location>
</feature>
<evidence type="ECO:0000256" key="1">
    <source>
        <dbReference type="ARBA" id="ARBA00004123"/>
    </source>
</evidence>
<feature type="compositionally biased region" description="Low complexity" evidence="8">
    <location>
        <begin position="276"/>
        <end position="297"/>
    </location>
</feature>
<protein>
    <submittedName>
        <fullName evidence="11">Zinc finger and BTB domain containing 3</fullName>
    </submittedName>
</protein>
<dbReference type="PROSITE" id="PS50097">
    <property type="entry name" value="BTB"/>
    <property type="match status" value="1"/>
</dbReference>
<feature type="region of interest" description="Disordered" evidence="8">
    <location>
        <begin position="271"/>
        <end position="341"/>
    </location>
</feature>
<dbReference type="GeneID" id="117737148"/>
<gene>
    <name evidence="11" type="primary">zbtb3</name>
</gene>
<evidence type="ECO:0000259" key="9">
    <source>
        <dbReference type="PROSITE" id="PS50097"/>
    </source>
</evidence>
<keyword evidence="12" id="KW-1185">Reference proteome</keyword>
<keyword evidence="6" id="KW-0539">Nucleus</keyword>
<keyword evidence="5" id="KW-0862">Zinc</keyword>
<dbReference type="GO" id="GO:0005634">
    <property type="term" value="C:nucleus"/>
    <property type="evidence" value="ECO:0007669"/>
    <property type="project" value="UniProtKB-SubCell"/>
</dbReference>
<dbReference type="RefSeq" id="XP_034398754.1">
    <property type="nucleotide sequence ID" value="XM_034542863.1"/>
</dbReference>
<dbReference type="SMART" id="SM00225">
    <property type="entry name" value="BTB"/>
    <property type="match status" value="1"/>
</dbReference>
<feature type="compositionally biased region" description="Low complexity" evidence="8">
    <location>
        <begin position="489"/>
        <end position="510"/>
    </location>
</feature>
<evidence type="ECO:0000256" key="5">
    <source>
        <dbReference type="ARBA" id="ARBA00022833"/>
    </source>
</evidence>
<dbReference type="Pfam" id="PF00096">
    <property type="entry name" value="zf-C2H2"/>
    <property type="match status" value="1"/>
</dbReference>
<evidence type="ECO:0000256" key="3">
    <source>
        <dbReference type="ARBA" id="ARBA00022737"/>
    </source>
</evidence>
<evidence type="ECO:0000256" key="4">
    <source>
        <dbReference type="ARBA" id="ARBA00022771"/>
    </source>
</evidence>
<dbReference type="InterPro" id="IPR013087">
    <property type="entry name" value="Znf_C2H2_type"/>
</dbReference>
<sequence>MEFPQHSQQLLSALRSQRQRGFLCDCTVVVGSSRFLAHKAVLASCSPFFHMFYSDSAGVLGGNGTGSSVTLDSDIVTSAAFGLLLDFVYEGVLQLGESPPVEDILAAASFLHMNEVVRVCKRRLQRRGPLAEADSTRSEESAGARRATETGRKGDGGAEPVVAMAGDFMNPAAMAAPVPSVSIMTGKSQLESVKSEHRTGGGSSEAQVKTPLSPDLADTTQPGMDAPPLPPGGELVQGIITGRSAPVAGGHASLGTGGHGEVSALCSPCSTTETYSHCSNQQPSSSSSSLVPVSQASGRSVVAYSQSGSTLSPSPQQDVPRLPRDDSVRNPSEAYHVDASSARQQTVMLVQASAQTTQNPTYSPPQWALPQIRIQNTVSLQCQSLDFHSAPRTQTRKGPEGNVEASPTTRNERSHPPKGRVRTDHNDGEKLKVKVEAIVISDEELEEETEESRERESVMEEEEELHSPQFLSSHPQVILQMTSHSNDYSFPLSPSSSSSGAGPSSQDTSSFALIPPSTAQQHSDPPSYFQDFQDSLGNFVEDVPTCGVCGKTFSCTYTLRRHAIVHTRERPYECRYCYRSYTQSGDLYRHIRKAHDQTLPAKRSKADMESSLPPQPPPLS</sequence>
<dbReference type="Gene3D" id="3.30.710.10">
    <property type="entry name" value="Potassium Channel Kv1.1, Chain A"/>
    <property type="match status" value="1"/>
</dbReference>
<keyword evidence="2" id="KW-0479">Metal-binding</keyword>
<feature type="compositionally biased region" description="Polar residues" evidence="8">
    <location>
        <begin position="517"/>
        <end position="530"/>
    </location>
</feature>
<reference evidence="11" key="1">
    <citation type="submission" date="2025-08" db="UniProtKB">
        <authorList>
            <consortium name="Ensembl"/>
        </authorList>
    </citation>
    <scope>IDENTIFICATION</scope>
</reference>